<dbReference type="SUPFAM" id="SSF51344">
    <property type="entry name" value="Epsilon subunit of F1F0-ATP synthase N-terminal domain"/>
    <property type="match status" value="1"/>
</dbReference>
<feature type="domain" description="ATP synthase F1 complex delta/epsilon subunit N-terminal" evidence="10">
    <location>
        <begin position="2"/>
        <end position="79"/>
    </location>
</feature>
<evidence type="ECO:0000256" key="8">
    <source>
        <dbReference type="ARBA" id="ARBA00023310"/>
    </source>
</evidence>
<dbReference type="Pfam" id="PF02823">
    <property type="entry name" value="ATP-synt_DE_N"/>
    <property type="match status" value="1"/>
</dbReference>
<keyword evidence="4 9" id="KW-0813">Transport</keyword>
<dbReference type="RefSeq" id="WP_318351241.1">
    <property type="nucleotide sequence ID" value="NZ_AP018694.1"/>
</dbReference>
<evidence type="ECO:0000256" key="7">
    <source>
        <dbReference type="ARBA" id="ARBA00023196"/>
    </source>
</evidence>
<evidence type="ECO:0000256" key="9">
    <source>
        <dbReference type="RuleBase" id="RU003656"/>
    </source>
</evidence>
<keyword evidence="6" id="KW-0472">Membrane</keyword>
<evidence type="ECO:0000256" key="6">
    <source>
        <dbReference type="ARBA" id="ARBA00023136"/>
    </source>
</evidence>
<keyword evidence="7 9" id="KW-0139">CF(1)</keyword>
<keyword evidence="8 9" id="KW-0066">ATP synthesis</keyword>
<evidence type="ECO:0000313" key="12">
    <source>
        <dbReference type="Proteomes" id="UP001193389"/>
    </source>
</evidence>
<dbReference type="GO" id="GO:0012505">
    <property type="term" value="C:endomembrane system"/>
    <property type="evidence" value="ECO:0007669"/>
    <property type="project" value="UniProtKB-SubCell"/>
</dbReference>
<evidence type="ECO:0000259" key="10">
    <source>
        <dbReference type="Pfam" id="PF02823"/>
    </source>
</evidence>
<evidence type="ECO:0000256" key="4">
    <source>
        <dbReference type="ARBA" id="ARBA00022448"/>
    </source>
</evidence>
<reference evidence="11" key="1">
    <citation type="journal article" date="2020" name="Int. J. Syst. Evol. Microbiol.">
        <title>Aquipluma nitroreducens gen. nov. sp. nov., a novel facultatively anaerobic bacterium isolated from a freshwater lake.</title>
        <authorList>
            <person name="Watanabe M."/>
            <person name="Kojima H."/>
            <person name="Fukui M."/>
        </authorList>
    </citation>
    <scope>NUCLEOTIDE SEQUENCE</scope>
    <source>
        <strain evidence="11">MeG22</strain>
    </source>
</reference>
<comment type="subcellular location">
    <subcellularLocation>
        <location evidence="2">Endomembrane system</location>
        <topology evidence="2">Peripheral membrane protein</topology>
    </subcellularLocation>
</comment>
<dbReference type="Gene3D" id="2.60.15.10">
    <property type="entry name" value="F0F1 ATP synthase delta/epsilon subunit, N-terminal"/>
    <property type="match status" value="1"/>
</dbReference>
<dbReference type="NCBIfam" id="TIGR01216">
    <property type="entry name" value="ATP_synt_epsi"/>
    <property type="match status" value="1"/>
</dbReference>
<accession>A0A5K7S9R3</accession>
<keyword evidence="12" id="KW-1185">Reference proteome</keyword>
<dbReference type="AlphaFoldDB" id="A0A5K7S9R3"/>
<evidence type="ECO:0000313" key="11">
    <source>
        <dbReference type="EMBL" id="BBE18323.1"/>
    </source>
</evidence>
<dbReference type="Proteomes" id="UP001193389">
    <property type="component" value="Chromosome"/>
</dbReference>
<evidence type="ECO:0000256" key="1">
    <source>
        <dbReference type="ARBA" id="ARBA00003543"/>
    </source>
</evidence>
<evidence type="ECO:0000256" key="2">
    <source>
        <dbReference type="ARBA" id="ARBA00004184"/>
    </source>
</evidence>
<organism evidence="11 12">
    <name type="scientific">Aquipluma nitroreducens</name>
    <dbReference type="NCBI Taxonomy" id="2010828"/>
    <lineage>
        <taxon>Bacteria</taxon>
        <taxon>Pseudomonadati</taxon>
        <taxon>Bacteroidota</taxon>
        <taxon>Bacteroidia</taxon>
        <taxon>Marinilabiliales</taxon>
        <taxon>Prolixibacteraceae</taxon>
        <taxon>Aquipluma</taxon>
    </lineage>
</organism>
<comment type="similarity">
    <text evidence="3 9">Belongs to the ATPase epsilon chain family.</text>
</comment>
<name>A0A5K7S9R3_9BACT</name>
<keyword evidence="5 9" id="KW-0406">Ion transport</keyword>
<dbReference type="InterPro" id="IPR001469">
    <property type="entry name" value="ATP_synth_F1_dsu/esu"/>
</dbReference>
<comment type="function">
    <text evidence="1">Produces ATP from ADP in the presence of a proton gradient across the membrane.</text>
</comment>
<dbReference type="EMBL" id="AP018694">
    <property type="protein sequence ID" value="BBE18323.1"/>
    <property type="molecule type" value="Genomic_DNA"/>
</dbReference>
<sequence>MILEIITPDKKVYSGLVKLVQLPGTNGLFEIMNHHAPIISTLDKGKIKVEEENGQVLFFDVDGGIIENKDNKIIVLAESV</sequence>
<evidence type="ECO:0000256" key="3">
    <source>
        <dbReference type="ARBA" id="ARBA00005712"/>
    </source>
</evidence>
<protein>
    <submittedName>
        <fullName evidence="11">ATP synthase epsilon chain</fullName>
    </submittedName>
</protein>
<proteinExistence type="inferred from homology"/>
<comment type="subunit">
    <text evidence="9">F-type ATPases have 2 components, CF(1) - the catalytic core - and CF(0) - the membrane proton channel. CF(1) has five subunits: alpha(3), beta(3), gamma(1), delta(1), epsilon(1). CF(0) has three main subunits: a, b and c.</text>
</comment>
<dbReference type="InterPro" id="IPR020546">
    <property type="entry name" value="ATP_synth_F1_dsu/esu_N"/>
</dbReference>
<gene>
    <name evidence="11" type="ORF">AQPE_2485</name>
</gene>
<dbReference type="PANTHER" id="PTHR13822">
    <property type="entry name" value="ATP SYNTHASE DELTA/EPSILON CHAIN"/>
    <property type="match status" value="1"/>
</dbReference>
<dbReference type="InterPro" id="IPR036771">
    <property type="entry name" value="ATPsynth_dsu/esu_N"/>
</dbReference>
<dbReference type="PANTHER" id="PTHR13822:SF10">
    <property type="entry name" value="ATP SYNTHASE EPSILON CHAIN, CHLOROPLASTIC"/>
    <property type="match status" value="1"/>
</dbReference>
<dbReference type="KEGG" id="anf:AQPE_2485"/>
<dbReference type="GO" id="GO:0045259">
    <property type="term" value="C:proton-transporting ATP synthase complex"/>
    <property type="evidence" value="ECO:0007669"/>
    <property type="project" value="UniProtKB-KW"/>
</dbReference>
<evidence type="ECO:0000256" key="5">
    <source>
        <dbReference type="ARBA" id="ARBA00023065"/>
    </source>
</evidence>
<dbReference type="CDD" id="cd12152">
    <property type="entry name" value="F1-ATPase_delta"/>
    <property type="match status" value="1"/>
</dbReference>
<dbReference type="GO" id="GO:0046933">
    <property type="term" value="F:proton-transporting ATP synthase activity, rotational mechanism"/>
    <property type="evidence" value="ECO:0007669"/>
    <property type="project" value="InterPro"/>
</dbReference>